<dbReference type="Proteomes" id="UP000079169">
    <property type="component" value="Unplaced"/>
</dbReference>
<protein>
    <submittedName>
        <fullName evidence="5">Zinc transporter 1-like</fullName>
    </submittedName>
</protein>
<dbReference type="SUPFAM" id="SSF160240">
    <property type="entry name" value="Cation efflux protein cytoplasmic domain-like"/>
    <property type="match status" value="1"/>
</dbReference>
<evidence type="ECO:0000313" key="4">
    <source>
        <dbReference type="Proteomes" id="UP000079169"/>
    </source>
</evidence>
<name>A0A3Q0JC67_DIACI</name>
<sequence length="147" mass="16917">MGKDKEERVDAIQRRLLENVDGVLAVHEFHVWQLAGDRIIASAHIRCRNLSEYMKLAEKVKEFFHNEGIHSTTIQPEFVELTEFAENKVSEDPSEDCVLDCPKYDTEKPCALSTCCGPSKQFHMDDLSSDISFVFESFCNWKMKVAR</sequence>
<gene>
    <name evidence="5" type="primary">LOC103516296</name>
</gene>
<dbReference type="PaxDb" id="121845-A0A3Q0JC67"/>
<dbReference type="InterPro" id="IPR027470">
    <property type="entry name" value="Cation_efflux_CTD"/>
</dbReference>
<dbReference type="GO" id="GO:0016020">
    <property type="term" value="C:membrane"/>
    <property type="evidence" value="ECO:0007669"/>
    <property type="project" value="TreeGrafter"/>
</dbReference>
<dbReference type="KEGG" id="dci:103516296"/>
<organism evidence="4 5">
    <name type="scientific">Diaphorina citri</name>
    <name type="common">Asian citrus psyllid</name>
    <dbReference type="NCBI Taxonomy" id="121845"/>
    <lineage>
        <taxon>Eukaryota</taxon>
        <taxon>Metazoa</taxon>
        <taxon>Ecdysozoa</taxon>
        <taxon>Arthropoda</taxon>
        <taxon>Hexapoda</taxon>
        <taxon>Insecta</taxon>
        <taxon>Pterygota</taxon>
        <taxon>Neoptera</taxon>
        <taxon>Paraneoptera</taxon>
        <taxon>Hemiptera</taxon>
        <taxon>Sternorrhyncha</taxon>
        <taxon>Psylloidea</taxon>
        <taxon>Psyllidae</taxon>
        <taxon>Diaphorininae</taxon>
        <taxon>Diaphorina</taxon>
    </lineage>
</organism>
<keyword evidence="2" id="KW-0862">Zinc</keyword>
<accession>A0A3Q0JC67</accession>
<comment type="similarity">
    <text evidence="1">Belongs to the cation diffusion facilitator (CDF) transporter (TC 2.A.4) family. SLC30A subfamily.</text>
</comment>
<evidence type="ECO:0000313" key="5">
    <source>
        <dbReference type="RefSeq" id="XP_026684533.1"/>
    </source>
</evidence>
<dbReference type="STRING" id="121845.A0A3Q0JC67"/>
<dbReference type="GO" id="GO:0010312">
    <property type="term" value="P:detoxification of zinc ion"/>
    <property type="evidence" value="ECO:0007669"/>
    <property type="project" value="TreeGrafter"/>
</dbReference>
<dbReference type="GeneID" id="103516296"/>
<keyword evidence="4" id="KW-1185">Reference proteome</keyword>
<dbReference type="RefSeq" id="XP_026684533.1">
    <property type="nucleotide sequence ID" value="XM_026828732.1"/>
</dbReference>
<evidence type="ECO:0000256" key="2">
    <source>
        <dbReference type="ARBA" id="ARBA00022833"/>
    </source>
</evidence>
<evidence type="ECO:0000259" key="3">
    <source>
        <dbReference type="Pfam" id="PF16916"/>
    </source>
</evidence>
<reference evidence="5" key="1">
    <citation type="submission" date="2025-08" db="UniProtKB">
        <authorList>
            <consortium name="RefSeq"/>
        </authorList>
    </citation>
    <scope>IDENTIFICATION</scope>
</reference>
<feature type="domain" description="Cation efflux protein cytoplasmic" evidence="3">
    <location>
        <begin position="6"/>
        <end position="77"/>
    </location>
</feature>
<dbReference type="PANTHER" id="PTHR45820:SF4">
    <property type="entry name" value="ZINC TRANSPORTER 63C, ISOFORM F"/>
    <property type="match status" value="1"/>
</dbReference>
<proteinExistence type="inferred from homology"/>
<dbReference type="Pfam" id="PF16916">
    <property type="entry name" value="ZT_dimer"/>
    <property type="match status" value="1"/>
</dbReference>
<dbReference type="PANTHER" id="PTHR45820">
    <property type="entry name" value="FI23527P1"/>
    <property type="match status" value="1"/>
</dbReference>
<dbReference type="InterPro" id="IPR036837">
    <property type="entry name" value="Cation_efflux_CTD_sf"/>
</dbReference>
<dbReference type="GO" id="GO:0005385">
    <property type="term" value="F:zinc ion transmembrane transporter activity"/>
    <property type="evidence" value="ECO:0007669"/>
    <property type="project" value="TreeGrafter"/>
</dbReference>
<evidence type="ECO:0000256" key="1">
    <source>
        <dbReference type="ARBA" id="ARBA00008873"/>
    </source>
</evidence>
<dbReference type="GO" id="GO:0006882">
    <property type="term" value="P:intracellular zinc ion homeostasis"/>
    <property type="evidence" value="ECO:0007669"/>
    <property type="project" value="TreeGrafter"/>
</dbReference>
<dbReference type="AlphaFoldDB" id="A0A3Q0JC67"/>